<feature type="compositionally biased region" description="Low complexity" evidence="1">
    <location>
        <begin position="32"/>
        <end position="51"/>
    </location>
</feature>
<dbReference type="InterPro" id="IPR006311">
    <property type="entry name" value="TAT_signal"/>
</dbReference>
<protein>
    <recommendedName>
        <fullName evidence="4">Pectate lyase superfamily protein domain-containing protein</fullName>
    </recommendedName>
</protein>
<reference evidence="2" key="2">
    <citation type="submission" date="2021-04" db="EMBL/GenBank/DDBJ databases">
        <authorList>
            <person name="Gilroy R."/>
        </authorList>
    </citation>
    <scope>NUCLEOTIDE SEQUENCE</scope>
    <source>
        <strain evidence="2">CHK130-7132</strain>
    </source>
</reference>
<evidence type="ECO:0000256" key="1">
    <source>
        <dbReference type="SAM" id="MobiDB-lite"/>
    </source>
</evidence>
<comment type="caution">
    <text evidence="2">The sequence shown here is derived from an EMBL/GenBank/DDBJ whole genome shotgun (WGS) entry which is preliminary data.</text>
</comment>
<evidence type="ECO:0000313" key="2">
    <source>
        <dbReference type="EMBL" id="HJC70663.1"/>
    </source>
</evidence>
<dbReference type="SMART" id="SM00710">
    <property type="entry name" value="PbH1"/>
    <property type="match status" value="5"/>
</dbReference>
<dbReference type="EMBL" id="DWWC01000282">
    <property type="protein sequence ID" value="HJC70663.1"/>
    <property type="molecule type" value="Genomic_DNA"/>
</dbReference>
<sequence length="512" mass="54000">MGTVNPDSSRPSRRRLLGTAAVTGGVAAVLAAAGSSEAETPTAADPSPADPVDLPTTDGAPESASAEAGLDRVHTPEEFGAVGDGVNDDTAALQAAIDAVREEGVGTVELRRDAVYLVSSVDIQHGLTLEGNGARILRPAGHENGVRTLTTQHRPAQTAQEHARAIVLRNLTVDGAIQEQGAFRAYEQEQSSLIFLNGQKDTPHRQVVEIADVTVMNSVSDGIHLWTATDATITNLRGVDCFRGGLTITGGDNRVRLRGYRGGGEFTGAHIDIELDTLSNGRFHGDFEIDDAIVEDGPHTRPTDIECGDGGRAVITDSAFRSGFTMMGLNGTIEVTDCELHGKDGSEGIVPRVVHRGDDVTFTRCDFRAHGTRVGTPRAEVLAGVRIQQTYSFDAAALNNPRRVVFDRCTFSPAAAEGTNDGGEPVVGIWVAGAAPSAGQVIVRDSSFGQGLDHAVDLTLGGRLVLEGTNRIDSPLGFLVGSLPPGDRRFVIEENGSLEAGPHNDEMWRRGG</sequence>
<dbReference type="SUPFAM" id="SSF51126">
    <property type="entry name" value="Pectin lyase-like"/>
    <property type="match status" value="1"/>
</dbReference>
<dbReference type="Gene3D" id="2.160.20.10">
    <property type="entry name" value="Single-stranded right-handed beta-helix, Pectin lyase-like"/>
    <property type="match status" value="1"/>
</dbReference>
<dbReference type="InterPro" id="IPR012334">
    <property type="entry name" value="Pectin_lyas_fold"/>
</dbReference>
<dbReference type="AlphaFoldDB" id="A0A9D2TJ35"/>
<accession>A0A9D2TJ35</accession>
<name>A0A9D2TJ35_9MICO</name>
<dbReference type="Proteomes" id="UP000823854">
    <property type="component" value="Unassembled WGS sequence"/>
</dbReference>
<evidence type="ECO:0000313" key="3">
    <source>
        <dbReference type="Proteomes" id="UP000823854"/>
    </source>
</evidence>
<feature type="region of interest" description="Disordered" evidence="1">
    <location>
        <begin position="32"/>
        <end position="72"/>
    </location>
</feature>
<reference evidence="2" key="1">
    <citation type="journal article" date="2021" name="PeerJ">
        <title>Extensive microbial diversity within the chicken gut microbiome revealed by metagenomics and culture.</title>
        <authorList>
            <person name="Gilroy R."/>
            <person name="Ravi A."/>
            <person name="Getino M."/>
            <person name="Pursley I."/>
            <person name="Horton D.L."/>
            <person name="Alikhan N.F."/>
            <person name="Baker D."/>
            <person name="Gharbi K."/>
            <person name="Hall N."/>
            <person name="Watson M."/>
            <person name="Adriaenssens E.M."/>
            <person name="Foster-Nyarko E."/>
            <person name="Jarju S."/>
            <person name="Secka A."/>
            <person name="Antonio M."/>
            <person name="Oren A."/>
            <person name="Chaudhuri R.R."/>
            <person name="La Ragione R."/>
            <person name="Hildebrand F."/>
            <person name="Pallen M.J."/>
        </authorList>
    </citation>
    <scope>NUCLEOTIDE SEQUENCE</scope>
    <source>
        <strain evidence="2">CHK130-7132</strain>
    </source>
</reference>
<proteinExistence type="predicted"/>
<dbReference type="InterPro" id="IPR006626">
    <property type="entry name" value="PbH1"/>
</dbReference>
<dbReference type="PROSITE" id="PS51318">
    <property type="entry name" value="TAT"/>
    <property type="match status" value="1"/>
</dbReference>
<dbReference type="InterPro" id="IPR011050">
    <property type="entry name" value="Pectin_lyase_fold/virulence"/>
</dbReference>
<evidence type="ECO:0008006" key="4">
    <source>
        <dbReference type="Google" id="ProtNLM"/>
    </source>
</evidence>
<gene>
    <name evidence="2" type="ORF">H9932_13445</name>
</gene>
<organism evidence="2 3">
    <name type="scientific">Candidatus Brachybacterium intestinipullorum</name>
    <dbReference type="NCBI Taxonomy" id="2838512"/>
    <lineage>
        <taxon>Bacteria</taxon>
        <taxon>Bacillati</taxon>
        <taxon>Actinomycetota</taxon>
        <taxon>Actinomycetes</taxon>
        <taxon>Micrococcales</taxon>
        <taxon>Dermabacteraceae</taxon>
        <taxon>Brachybacterium</taxon>
    </lineage>
</organism>